<dbReference type="OrthoDB" id="3245799at2"/>
<accession>A0A1I0KMW4</accession>
<evidence type="ECO:0008006" key="3">
    <source>
        <dbReference type="Google" id="ProtNLM"/>
    </source>
</evidence>
<dbReference type="Proteomes" id="UP000199361">
    <property type="component" value="Unassembled WGS sequence"/>
</dbReference>
<proteinExistence type="predicted"/>
<protein>
    <recommendedName>
        <fullName evidence="3">Secreted protein</fullName>
    </recommendedName>
</protein>
<dbReference type="EMBL" id="FOHX01000008">
    <property type="protein sequence ID" value="SEU25654.1"/>
    <property type="molecule type" value="Genomic_DNA"/>
</dbReference>
<gene>
    <name evidence="1" type="ORF">SAMN05421811_108305</name>
</gene>
<reference evidence="1 2" key="1">
    <citation type="submission" date="2016-10" db="EMBL/GenBank/DDBJ databases">
        <authorList>
            <person name="de Groot N.N."/>
        </authorList>
    </citation>
    <scope>NUCLEOTIDE SEQUENCE [LARGE SCALE GENOMIC DNA]</scope>
    <source>
        <strain evidence="1 2">CGMCC 4.5598</strain>
    </source>
</reference>
<dbReference type="STRING" id="568860.SAMN05421811_108305"/>
<evidence type="ECO:0000313" key="1">
    <source>
        <dbReference type="EMBL" id="SEU25654.1"/>
    </source>
</evidence>
<evidence type="ECO:0000313" key="2">
    <source>
        <dbReference type="Proteomes" id="UP000199361"/>
    </source>
</evidence>
<keyword evidence="2" id="KW-1185">Reference proteome</keyword>
<sequence>MTTAQRAPERACPPPDEISASLSGWDAVRRAVAAGDAAATADVVLRLGAEERREIAGRLRAYVGEARQAAHARFDAARQRAQEAEERAQREFVREHVDRGVAEQVAQGWWWEGPYHHHQQVVDWRMRNVWIAPLRVAGAGTLGGAAAVTDWLLRRDFAEWSERMPIEPLLRVVAARPAEWQADLAARLAARLRGTRAQLDNGTAGLTLELLRRTGGAPPAHEPLVVAWASTAPDLTADPLAPHLIPRLFEVEGVGRVLRDDRADDPSGRSWLRPLAETSLVGREQLVEGCLRRFLRGGTAVDLRFFVRLHDLLDPAPDQERVRDYLRLLPAAPGPVAELALRMLRGPGVTLSGEEVGEAVTALLFRPESKLVRAGLTLLDRAARDTAGDLDDLAPALASAFLCESYEVRERAVRWAVKHARRLSAVGAETVREAAAVLPPDLAARLAPGYGAVETEAAPADAFEPGEPPKFDAPARRPVRPAMEALAGTFNRLDHEFAFERWLDGFVRHPHARRAPADVTDLRLVGEWLCLEQWTEVLLRAAAGEAVALTAEGRLPGPGQIAPLHFALLRRCAEVHAALVEGALPPYLLATPTCTSGHLDPAELVARLEGYERDGVRPLPDDLGQALLRLPRAVDPDVVARAGRLTSEAGATLTRWLTHRPEPVTGVEWSATPGVRPLARVRHEPTGIAFVDTLFRDPPSRRWVSYYQSVWWLVLPSDREVMAMHLVPYLYDDWRGPGGLQPEISRLCHQEGPVGEGMALLLGILLGEEGWSAERCREPLLRAVATGSLPAVECGRQLGRCLRLLDRVRPAVVVRALDECARQGVHREVWQIMSGLLPVHLPGPGERATSAHTRMLEFAAEVAGWAGARGVIPEVAAIAARTGSSGLVRAARRLHGQLAQEDACR</sequence>
<dbReference type="AlphaFoldDB" id="A0A1I0KMW4"/>
<name>A0A1I0KMW4_9ACTN</name>
<organism evidence="1 2">
    <name type="scientific">Nonomuraea wenchangensis</name>
    <dbReference type="NCBI Taxonomy" id="568860"/>
    <lineage>
        <taxon>Bacteria</taxon>
        <taxon>Bacillati</taxon>
        <taxon>Actinomycetota</taxon>
        <taxon>Actinomycetes</taxon>
        <taxon>Streptosporangiales</taxon>
        <taxon>Streptosporangiaceae</taxon>
        <taxon>Nonomuraea</taxon>
    </lineage>
</organism>
<dbReference type="RefSeq" id="WP_091086038.1">
    <property type="nucleotide sequence ID" value="NZ_FOHX01000008.1"/>
</dbReference>